<comment type="caution">
    <text evidence="14">The sequence shown here is derived from an EMBL/GenBank/DDBJ whole genome shotgun (WGS) entry which is preliminary data.</text>
</comment>
<feature type="transmembrane region" description="Helical" evidence="11">
    <location>
        <begin position="541"/>
        <end position="566"/>
    </location>
</feature>
<evidence type="ECO:0000256" key="6">
    <source>
        <dbReference type="ARBA" id="ARBA00022989"/>
    </source>
</evidence>
<protein>
    <recommendedName>
        <fullName evidence="13">Ig-like domain-containing protein</fullName>
    </recommendedName>
</protein>
<keyword evidence="9" id="KW-0325">Glycoprotein</keyword>
<dbReference type="Gene3D" id="2.60.40.10">
    <property type="entry name" value="Immunoglobulins"/>
    <property type="match status" value="1"/>
</dbReference>
<accession>A0AAD6FBX6</accession>
<dbReference type="InterPro" id="IPR013098">
    <property type="entry name" value="Ig_I-set"/>
</dbReference>
<dbReference type="InterPro" id="IPR013783">
    <property type="entry name" value="Ig-like_fold"/>
</dbReference>
<evidence type="ECO:0000256" key="10">
    <source>
        <dbReference type="ARBA" id="ARBA00023319"/>
    </source>
</evidence>
<reference evidence="14" key="1">
    <citation type="submission" date="2022-11" db="EMBL/GenBank/DDBJ databases">
        <title>Chromosome-level genome of Pogonophryne albipinna.</title>
        <authorList>
            <person name="Jo E."/>
        </authorList>
    </citation>
    <scope>NUCLEOTIDE SEQUENCE</scope>
    <source>
        <strain evidence="14">SGF0006</strain>
        <tissue evidence="14">Muscle</tissue>
    </source>
</reference>
<dbReference type="SMART" id="SM00408">
    <property type="entry name" value="IGc2"/>
    <property type="match status" value="1"/>
</dbReference>
<dbReference type="SMART" id="SM00013">
    <property type="entry name" value="LRRNT"/>
    <property type="match status" value="1"/>
</dbReference>
<evidence type="ECO:0000256" key="12">
    <source>
        <dbReference type="SAM" id="SignalP"/>
    </source>
</evidence>
<dbReference type="InterPro" id="IPR032675">
    <property type="entry name" value="LRR_dom_sf"/>
</dbReference>
<organism evidence="14 15">
    <name type="scientific">Pogonophryne albipinna</name>
    <dbReference type="NCBI Taxonomy" id="1090488"/>
    <lineage>
        <taxon>Eukaryota</taxon>
        <taxon>Metazoa</taxon>
        <taxon>Chordata</taxon>
        <taxon>Craniata</taxon>
        <taxon>Vertebrata</taxon>
        <taxon>Euteleostomi</taxon>
        <taxon>Actinopterygii</taxon>
        <taxon>Neopterygii</taxon>
        <taxon>Teleostei</taxon>
        <taxon>Neoteleostei</taxon>
        <taxon>Acanthomorphata</taxon>
        <taxon>Eupercaria</taxon>
        <taxon>Perciformes</taxon>
        <taxon>Notothenioidei</taxon>
        <taxon>Pogonophryne</taxon>
    </lineage>
</organism>
<comment type="subcellular location">
    <subcellularLocation>
        <location evidence="1">Membrane</location>
        <topology evidence="1">Single-pass type I membrane protein</topology>
    </subcellularLocation>
</comment>
<dbReference type="InterPro" id="IPR007110">
    <property type="entry name" value="Ig-like_dom"/>
</dbReference>
<dbReference type="Proteomes" id="UP001219934">
    <property type="component" value="Unassembled WGS sequence"/>
</dbReference>
<keyword evidence="7 11" id="KW-0472">Membrane</keyword>
<dbReference type="Pfam" id="PF07679">
    <property type="entry name" value="I-set"/>
    <property type="match status" value="1"/>
</dbReference>
<dbReference type="Gene3D" id="3.80.10.10">
    <property type="entry name" value="Ribonuclease Inhibitor"/>
    <property type="match status" value="1"/>
</dbReference>
<keyword evidence="2" id="KW-0433">Leucine-rich repeat</keyword>
<evidence type="ECO:0000256" key="8">
    <source>
        <dbReference type="ARBA" id="ARBA00023157"/>
    </source>
</evidence>
<evidence type="ECO:0000313" key="15">
    <source>
        <dbReference type="Proteomes" id="UP001219934"/>
    </source>
</evidence>
<feature type="chain" id="PRO_5042211986" description="Ig-like domain-containing protein" evidence="12">
    <location>
        <begin position="27"/>
        <end position="608"/>
    </location>
</feature>
<keyword evidence="4 12" id="KW-0732">Signal</keyword>
<dbReference type="Pfam" id="PF13855">
    <property type="entry name" value="LRR_8"/>
    <property type="match status" value="2"/>
</dbReference>
<gene>
    <name evidence="14" type="ORF">JOQ06_015994</name>
</gene>
<evidence type="ECO:0000256" key="9">
    <source>
        <dbReference type="ARBA" id="ARBA00023180"/>
    </source>
</evidence>
<dbReference type="InterPro" id="IPR036179">
    <property type="entry name" value="Ig-like_dom_sf"/>
</dbReference>
<dbReference type="InterPro" id="IPR050467">
    <property type="entry name" value="LRFN"/>
</dbReference>
<evidence type="ECO:0000256" key="1">
    <source>
        <dbReference type="ARBA" id="ARBA00004479"/>
    </source>
</evidence>
<dbReference type="PROSITE" id="PS50835">
    <property type="entry name" value="IG_LIKE"/>
    <property type="match status" value="1"/>
</dbReference>
<dbReference type="InterPro" id="IPR003598">
    <property type="entry name" value="Ig_sub2"/>
</dbReference>
<dbReference type="EMBL" id="JAPTMU010000018">
    <property type="protein sequence ID" value="KAJ4928200.1"/>
    <property type="molecule type" value="Genomic_DNA"/>
</dbReference>
<keyword evidence="5" id="KW-0677">Repeat</keyword>
<dbReference type="SUPFAM" id="SSF52058">
    <property type="entry name" value="L domain-like"/>
    <property type="match status" value="1"/>
</dbReference>
<dbReference type="InterPro" id="IPR000372">
    <property type="entry name" value="LRRNT"/>
</dbReference>
<dbReference type="GO" id="GO:0016020">
    <property type="term" value="C:membrane"/>
    <property type="evidence" value="ECO:0007669"/>
    <property type="project" value="UniProtKB-SubCell"/>
</dbReference>
<evidence type="ECO:0000256" key="5">
    <source>
        <dbReference type="ARBA" id="ARBA00022737"/>
    </source>
</evidence>
<proteinExistence type="predicted"/>
<keyword evidence="15" id="KW-1185">Reference proteome</keyword>
<feature type="domain" description="Ig-like" evidence="13">
    <location>
        <begin position="414"/>
        <end position="499"/>
    </location>
</feature>
<keyword evidence="3 11" id="KW-0812">Transmembrane</keyword>
<dbReference type="InterPro" id="IPR001611">
    <property type="entry name" value="Leu-rich_rpt"/>
</dbReference>
<dbReference type="PANTHER" id="PTHR45842">
    <property type="entry name" value="SYNAPTIC ADHESION-LIKE MOLECULE SALM"/>
    <property type="match status" value="1"/>
</dbReference>
<dbReference type="Pfam" id="PF13306">
    <property type="entry name" value="LRR_5"/>
    <property type="match status" value="1"/>
</dbReference>
<dbReference type="InterPro" id="IPR003591">
    <property type="entry name" value="Leu-rich_rpt_typical-subtyp"/>
</dbReference>
<evidence type="ECO:0000259" key="13">
    <source>
        <dbReference type="PROSITE" id="PS50835"/>
    </source>
</evidence>
<dbReference type="InterPro" id="IPR026906">
    <property type="entry name" value="LRR_5"/>
</dbReference>
<dbReference type="SMART" id="SM00409">
    <property type="entry name" value="IG"/>
    <property type="match status" value="1"/>
</dbReference>
<dbReference type="SUPFAM" id="SSF48726">
    <property type="entry name" value="Immunoglobulin"/>
    <property type="match status" value="1"/>
</dbReference>
<keyword evidence="10" id="KW-0393">Immunoglobulin domain</keyword>
<sequence length="608" mass="67805">MFEGIAVHQWLCCGALFLLAAGVAFSSETRRSCPQPCRCNTVLQEVNCSDGQLTTVPNILPQNTKILNLTHNKIKSLVQQQFQTLTKLLHLDLNDNIMVLIEVEAFIGLQSLITLRLARNHLKIIHVGAFDGLPKLKLLDISRNEILVFLDFTFRDLTALQFIIAADNDVVFISRRAFTGLTSLQELHLDGCNLTAVPTEALTQLGELRSLHFHRLGLTTLPNYAFRQLEHLKELVISQCCLENLSGNSLFGLNLTSLTIRNCNLSAVPYTPLHHLVYLVFLDLSFNPITFIYGNLFGELLRLQELHLVGGSLLRIDIGAFRGLAHFRLLNVSRNLLTTLEVGAFHSVDTLRNLGLDNNPLACDCRLLWVVRRQPYLEFGGYPPTCRTSVQLQGWYFLDFTEAELPGLLTCRQPRILNRKPQEVRVDQGHTVVFECNAEGDPVPSVTWISPQLKPLSPIGRIRALSNGSLEVRYAQPMDRGAYFCVASNAAGNDSMPVSLHVRAFPASSKKNLRLKGWFVFPSASPGVSGDQHISFDVKTLLVAATIGFLSFFSSVSVCFIFMLFWSKSKGQIKHTATIAYVPRSAESSNNGGKGNYMETSRFTMKLI</sequence>
<evidence type="ECO:0000256" key="2">
    <source>
        <dbReference type="ARBA" id="ARBA00022614"/>
    </source>
</evidence>
<evidence type="ECO:0000313" key="14">
    <source>
        <dbReference type="EMBL" id="KAJ4928200.1"/>
    </source>
</evidence>
<dbReference type="PANTHER" id="PTHR45842:SF22">
    <property type="entry name" value="INSULIN-LIKE GROWTH FACTOR-BINDING PROTEIN COMPLEX ACID LABILE SUBUNIT ISOFORM X1"/>
    <property type="match status" value="1"/>
</dbReference>
<feature type="signal peptide" evidence="12">
    <location>
        <begin position="1"/>
        <end position="26"/>
    </location>
</feature>
<keyword evidence="6 11" id="KW-1133">Transmembrane helix</keyword>
<evidence type="ECO:0000256" key="11">
    <source>
        <dbReference type="SAM" id="Phobius"/>
    </source>
</evidence>
<dbReference type="AlphaFoldDB" id="A0AAD6FBX6"/>
<dbReference type="SMART" id="SM00369">
    <property type="entry name" value="LRR_TYP"/>
    <property type="match status" value="11"/>
</dbReference>
<keyword evidence="8" id="KW-1015">Disulfide bond</keyword>
<dbReference type="FunFam" id="3.80.10.10:FF:000014">
    <property type="entry name" value="Leucine-rich repeat and immunoglobulin-like domain-containing nogo receptor-interacting protein 1"/>
    <property type="match status" value="1"/>
</dbReference>
<evidence type="ECO:0000256" key="4">
    <source>
        <dbReference type="ARBA" id="ARBA00022729"/>
    </source>
</evidence>
<dbReference type="FunFam" id="2.60.40.10:FF:000076">
    <property type="entry name" value="Leucine-rich repeat and Ig domain-containing 4"/>
    <property type="match status" value="1"/>
</dbReference>
<name>A0AAD6FBX6_9TELE</name>
<dbReference type="InterPro" id="IPR003599">
    <property type="entry name" value="Ig_sub"/>
</dbReference>
<evidence type="ECO:0000256" key="3">
    <source>
        <dbReference type="ARBA" id="ARBA00022692"/>
    </source>
</evidence>
<evidence type="ECO:0000256" key="7">
    <source>
        <dbReference type="ARBA" id="ARBA00023136"/>
    </source>
</evidence>